<dbReference type="RefSeq" id="XP_033664896.1">
    <property type="nucleotide sequence ID" value="XM_033813520.1"/>
</dbReference>
<dbReference type="EMBL" id="ML993606">
    <property type="protein sequence ID" value="KAF2164007.1"/>
    <property type="molecule type" value="Genomic_DNA"/>
</dbReference>
<evidence type="ECO:0000313" key="1">
    <source>
        <dbReference type="EMBL" id="KAF2164007.1"/>
    </source>
</evidence>
<dbReference type="Proteomes" id="UP000799537">
    <property type="component" value="Unassembled WGS sequence"/>
</dbReference>
<sequence length="142" mass="15579">MAAKAAKGGGSNAMTVTLKRRQAAMWQMCQTQSRVRLFRAFLAFDCLAIDEELATDCDVRHVQHGRGSGGYGSGKPLTWRQYFPIEQCAYATALPIGNFAYAWLLLNASHHALLRGKQCVESAVSHAFDSCYIMCSPKTSPS</sequence>
<organism evidence="1 2">
    <name type="scientific">Zasmidium cellare ATCC 36951</name>
    <dbReference type="NCBI Taxonomy" id="1080233"/>
    <lineage>
        <taxon>Eukaryota</taxon>
        <taxon>Fungi</taxon>
        <taxon>Dikarya</taxon>
        <taxon>Ascomycota</taxon>
        <taxon>Pezizomycotina</taxon>
        <taxon>Dothideomycetes</taxon>
        <taxon>Dothideomycetidae</taxon>
        <taxon>Mycosphaerellales</taxon>
        <taxon>Mycosphaerellaceae</taxon>
        <taxon>Zasmidium</taxon>
    </lineage>
</organism>
<evidence type="ECO:0000313" key="2">
    <source>
        <dbReference type="Proteomes" id="UP000799537"/>
    </source>
</evidence>
<keyword evidence="2" id="KW-1185">Reference proteome</keyword>
<dbReference type="GeneID" id="54566792"/>
<name>A0A6A6C9Z1_ZASCE</name>
<dbReference type="AlphaFoldDB" id="A0A6A6C9Z1"/>
<accession>A0A6A6C9Z1</accession>
<reference evidence="1" key="1">
    <citation type="journal article" date="2020" name="Stud. Mycol.">
        <title>101 Dothideomycetes genomes: a test case for predicting lifestyles and emergence of pathogens.</title>
        <authorList>
            <person name="Haridas S."/>
            <person name="Albert R."/>
            <person name="Binder M."/>
            <person name="Bloem J."/>
            <person name="Labutti K."/>
            <person name="Salamov A."/>
            <person name="Andreopoulos B."/>
            <person name="Baker S."/>
            <person name="Barry K."/>
            <person name="Bills G."/>
            <person name="Bluhm B."/>
            <person name="Cannon C."/>
            <person name="Castanera R."/>
            <person name="Culley D."/>
            <person name="Daum C."/>
            <person name="Ezra D."/>
            <person name="Gonzalez J."/>
            <person name="Henrissat B."/>
            <person name="Kuo A."/>
            <person name="Liang C."/>
            <person name="Lipzen A."/>
            <person name="Lutzoni F."/>
            <person name="Magnuson J."/>
            <person name="Mondo S."/>
            <person name="Nolan M."/>
            <person name="Ohm R."/>
            <person name="Pangilinan J."/>
            <person name="Park H.-J."/>
            <person name="Ramirez L."/>
            <person name="Alfaro M."/>
            <person name="Sun H."/>
            <person name="Tritt A."/>
            <person name="Yoshinaga Y."/>
            <person name="Zwiers L.-H."/>
            <person name="Turgeon B."/>
            <person name="Goodwin S."/>
            <person name="Spatafora J."/>
            <person name="Crous P."/>
            <person name="Grigoriev I."/>
        </authorList>
    </citation>
    <scope>NUCLEOTIDE SEQUENCE</scope>
    <source>
        <strain evidence="1">ATCC 36951</strain>
    </source>
</reference>
<gene>
    <name evidence="1" type="ORF">M409DRAFT_57106</name>
</gene>
<proteinExistence type="predicted"/>
<protein>
    <submittedName>
        <fullName evidence="1">Uncharacterized protein</fullName>
    </submittedName>
</protein>